<sequence length="389" mass="40367">MRIRNFFIHLLPLVAAPFWGCTLEPFPAVVPDAPDGGGGSGGAGGDGGVIDLGPNELPCDVREVVEQVCSNCHSSPVAAGAPAPLLSRHDFLAPHMSSGKTVGKRSLERMKSAVAPMPPFSEPPASAGQVAVFEQWVAAGMPPGTCGAIPAKPAETTCASDKTWDPNATPTAQMNPGLACRACHKTQASNFNYFFMGTVFPAFHEKDLCMSPPPPGAKVEILDAMGKVTMTLTPNAAGNFMSSAVAAGVPVPYTARLVANGLTRSMNGPQTDGDCNKCHTEQGTEGAPGRLVWPRSYDAPPPPTPPVLVGLIPMGDALHVTWTAAGCDKILLFRNENGGAFSLVYTLGGSTIEQHDDGAYSSATVYCYRAQCKAGGIASVDSNELCGSP</sequence>
<evidence type="ECO:0000313" key="3">
    <source>
        <dbReference type="Proteomes" id="UP001151081"/>
    </source>
</evidence>
<comment type="caution">
    <text evidence="2">The sequence shown here is derived from an EMBL/GenBank/DDBJ whole genome shotgun (WGS) entry which is preliminary data.</text>
</comment>
<dbReference type="Proteomes" id="UP001151081">
    <property type="component" value="Unassembled WGS sequence"/>
</dbReference>
<reference evidence="2 3" key="1">
    <citation type="submission" date="2021-04" db="EMBL/GenBank/DDBJ databases">
        <title>Genome analysis of Polyangium sp.</title>
        <authorList>
            <person name="Li Y."/>
            <person name="Wang J."/>
        </authorList>
    </citation>
    <scope>NUCLEOTIDE SEQUENCE [LARGE SCALE GENOMIC DNA]</scope>
    <source>
        <strain evidence="2 3">SDU14</strain>
    </source>
</reference>
<evidence type="ECO:0000313" key="2">
    <source>
        <dbReference type="EMBL" id="MDC3987911.1"/>
    </source>
</evidence>
<evidence type="ECO:0008006" key="4">
    <source>
        <dbReference type="Google" id="ProtNLM"/>
    </source>
</evidence>
<feature type="chain" id="PRO_5040836629" description="Cytochrome c domain-containing protein" evidence="1">
    <location>
        <begin position="21"/>
        <end position="389"/>
    </location>
</feature>
<dbReference type="InterPro" id="IPR036280">
    <property type="entry name" value="Multihaem_cyt_sf"/>
</dbReference>
<proteinExistence type="predicted"/>
<dbReference type="EMBL" id="JAGTJJ010000061">
    <property type="protein sequence ID" value="MDC3987911.1"/>
    <property type="molecule type" value="Genomic_DNA"/>
</dbReference>
<keyword evidence="3" id="KW-1185">Reference proteome</keyword>
<evidence type="ECO:0000256" key="1">
    <source>
        <dbReference type="SAM" id="SignalP"/>
    </source>
</evidence>
<keyword evidence="1" id="KW-0732">Signal</keyword>
<dbReference type="SUPFAM" id="SSF48695">
    <property type="entry name" value="Multiheme cytochromes"/>
    <property type="match status" value="1"/>
</dbReference>
<organism evidence="2 3">
    <name type="scientific">Polyangium jinanense</name>
    <dbReference type="NCBI Taxonomy" id="2829994"/>
    <lineage>
        <taxon>Bacteria</taxon>
        <taxon>Pseudomonadati</taxon>
        <taxon>Myxococcota</taxon>
        <taxon>Polyangia</taxon>
        <taxon>Polyangiales</taxon>
        <taxon>Polyangiaceae</taxon>
        <taxon>Polyangium</taxon>
    </lineage>
</organism>
<dbReference type="AlphaFoldDB" id="A0A9X3XGZ2"/>
<gene>
    <name evidence="2" type="ORF">KEG57_46025</name>
</gene>
<accession>A0A9X3XGZ2</accession>
<name>A0A9X3XGZ2_9BACT</name>
<protein>
    <recommendedName>
        <fullName evidence="4">Cytochrome c domain-containing protein</fullName>
    </recommendedName>
</protein>
<feature type="signal peptide" evidence="1">
    <location>
        <begin position="1"/>
        <end position="20"/>
    </location>
</feature>